<accession>A0AAN7UAH0</accession>
<evidence type="ECO:0000313" key="2">
    <source>
        <dbReference type="Proteomes" id="UP001305414"/>
    </source>
</evidence>
<dbReference type="EMBL" id="JAWHQM010000001">
    <property type="protein sequence ID" value="KAK5624588.1"/>
    <property type="molecule type" value="Genomic_DNA"/>
</dbReference>
<gene>
    <name evidence="1" type="ORF">RRF57_000303</name>
</gene>
<dbReference type="Proteomes" id="UP001305414">
    <property type="component" value="Unassembled WGS sequence"/>
</dbReference>
<dbReference type="AlphaFoldDB" id="A0AAN7UAH0"/>
<organism evidence="1 2">
    <name type="scientific">Xylaria bambusicola</name>
    <dbReference type="NCBI Taxonomy" id="326684"/>
    <lineage>
        <taxon>Eukaryota</taxon>
        <taxon>Fungi</taxon>
        <taxon>Dikarya</taxon>
        <taxon>Ascomycota</taxon>
        <taxon>Pezizomycotina</taxon>
        <taxon>Sordariomycetes</taxon>
        <taxon>Xylariomycetidae</taxon>
        <taxon>Xylariales</taxon>
        <taxon>Xylariaceae</taxon>
        <taxon>Xylaria</taxon>
    </lineage>
</organism>
<name>A0AAN7UAH0_9PEZI</name>
<keyword evidence="2" id="KW-1185">Reference proteome</keyword>
<protein>
    <submittedName>
        <fullName evidence="1">Uncharacterized protein</fullName>
    </submittedName>
</protein>
<proteinExistence type="predicted"/>
<comment type="caution">
    <text evidence="1">The sequence shown here is derived from an EMBL/GenBank/DDBJ whole genome shotgun (WGS) entry which is preliminary data.</text>
</comment>
<sequence length="78" mass="8606">MAHRDDLPTDTNGLLQRISEFLRRCRNSLAVYLVGPATIVTEAGDDLAEVAERVAVWLTVIPSLNCGQDLFLPLGKIR</sequence>
<evidence type="ECO:0000313" key="1">
    <source>
        <dbReference type="EMBL" id="KAK5624588.1"/>
    </source>
</evidence>
<reference evidence="1 2" key="1">
    <citation type="submission" date="2023-10" db="EMBL/GenBank/DDBJ databases">
        <title>Draft genome sequence of Xylaria bambusicola isolate GMP-LS, the root and basal stem rot pathogen of sugarcane in Indonesia.</title>
        <authorList>
            <person name="Selvaraj P."/>
            <person name="Muralishankar V."/>
            <person name="Muruganantham S."/>
            <person name="Sp S."/>
            <person name="Haryani S."/>
            <person name="Lau K.J.X."/>
            <person name="Naqvi N.I."/>
        </authorList>
    </citation>
    <scope>NUCLEOTIDE SEQUENCE [LARGE SCALE GENOMIC DNA]</scope>
    <source>
        <strain evidence="1">GMP-LS</strain>
    </source>
</reference>